<dbReference type="PANTHER" id="PTHR31839:SF85">
    <property type="entry name" value="AP2_ERF DOMAIN-CONTAINING PROTEIN"/>
    <property type="match status" value="1"/>
</dbReference>
<evidence type="ECO:0000313" key="2">
    <source>
        <dbReference type="EMBL" id="KAJ4962471.1"/>
    </source>
</evidence>
<keyword evidence="3" id="KW-1185">Reference proteome</keyword>
<dbReference type="PANTHER" id="PTHR31839">
    <property type="entry name" value="DEHYDRATION-RESPONSIVE ELEMENT-BINDING PROTEIN 1D"/>
    <property type="match status" value="1"/>
</dbReference>
<proteinExistence type="predicted"/>
<reference evidence="2" key="1">
    <citation type="journal article" date="2023" name="Plant J.">
        <title>The genome of the king protea, Protea cynaroides.</title>
        <authorList>
            <person name="Chang J."/>
            <person name="Duong T.A."/>
            <person name="Schoeman C."/>
            <person name="Ma X."/>
            <person name="Roodt D."/>
            <person name="Barker N."/>
            <person name="Li Z."/>
            <person name="Van de Peer Y."/>
            <person name="Mizrachi E."/>
        </authorList>
    </citation>
    <scope>NUCLEOTIDE SEQUENCE</scope>
    <source>
        <tissue evidence="2">Young leaves</tissue>
    </source>
</reference>
<dbReference type="GO" id="GO:0003700">
    <property type="term" value="F:DNA-binding transcription factor activity"/>
    <property type="evidence" value="ECO:0007669"/>
    <property type="project" value="InterPro"/>
</dbReference>
<feature type="region of interest" description="Disordered" evidence="1">
    <location>
        <begin position="110"/>
        <end position="134"/>
    </location>
</feature>
<evidence type="ECO:0000313" key="3">
    <source>
        <dbReference type="Proteomes" id="UP001141806"/>
    </source>
</evidence>
<dbReference type="InterPro" id="IPR045277">
    <property type="entry name" value="DRE1A-I"/>
</dbReference>
<evidence type="ECO:0000256" key="1">
    <source>
        <dbReference type="SAM" id="MobiDB-lite"/>
    </source>
</evidence>
<comment type="caution">
    <text evidence="2">The sequence shown here is derived from an EMBL/GenBank/DDBJ whole genome shotgun (WGS) entry which is preliminary data.</text>
</comment>
<dbReference type="AlphaFoldDB" id="A0A9Q0HC09"/>
<evidence type="ECO:0008006" key="4">
    <source>
        <dbReference type="Google" id="ProtNLM"/>
    </source>
</evidence>
<protein>
    <recommendedName>
        <fullName evidence="4">AP2/ERF domain-containing protein</fullName>
    </recommendedName>
</protein>
<feature type="region of interest" description="Disordered" evidence="1">
    <location>
        <begin position="51"/>
        <end position="90"/>
    </location>
</feature>
<name>A0A9Q0HC09_9MAGN</name>
<feature type="compositionally biased region" description="Polar residues" evidence="1">
    <location>
        <begin position="63"/>
        <end position="78"/>
    </location>
</feature>
<dbReference type="OrthoDB" id="1932364at2759"/>
<sequence>MAASTYDVAVLALKGADVHLNFLDSVPSYRIPVFTSPSDIHIVATAASPSRMPKPVTFERPAMNTSAPESNVDSTATPTAVAPQGEEEFSDKEALYKMPKLLVNMAKGMLMTPPRINSPPSDDDSSGGSDADSL</sequence>
<dbReference type="Proteomes" id="UP001141806">
    <property type="component" value="Unassembled WGS sequence"/>
</dbReference>
<dbReference type="EMBL" id="JAMYWD010000008">
    <property type="protein sequence ID" value="KAJ4962471.1"/>
    <property type="molecule type" value="Genomic_DNA"/>
</dbReference>
<organism evidence="2 3">
    <name type="scientific">Protea cynaroides</name>
    <dbReference type="NCBI Taxonomy" id="273540"/>
    <lineage>
        <taxon>Eukaryota</taxon>
        <taxon>Viridiplantae</taxon>
        <taxon>Streptophyta</taxon>
        <taxon>Embryophyta</taxon>
        <taxon>Tracheophyta</taxon>
        <taxon>Spermatophyta</taxon>
        <taxon>Magnoliopsida</taxon>
        <taxon>Proteales</taxon>
        <taxon>Proteaceae</taxon>
        <taxon>Protea</taxon>
    </lineage>
</organism>
<gene>
    <name evidence="2" type="ORF">NE237_022410</name>
</gene>
<accession>A0A9Q0HC09</accession>